<accession>A0A0C3NMD3</accession>
<feature type="transmembrane region" description="Helical" evidence="2">
    <location>
        <begin position="131"/>
        <end position="150"/>
    </location>
</feature>
<dbReference type="PANTHER" id="PTHR44998:SF1">
    <property type="entry name" value="UDP-N-ACETYLGLUCOSAMINE--PEPTIDE N-ACETYLGLUCOSAMINYLTRANSFERASE 110 KDA SUBUNIT"/>
    <property type="match status" value="1"/>
</dbReference>
<evidence type="ECO:0000259" key="4">
    <source>
        <dbReference type="Pfam" id="PF08239"/>
    </source>
</evidence>
<sequence length="251" mass="28156">MKKIYIILCLLSLNLSVFAVDVKALEGEANKLYQDGDYQKAIELYNQVLDAGVESSAVYYNLGNSYYKAGEISKAILNYERALVLNPGDKDTKYNLTLAQKATVDKIKVLPELFFVRWYNSFVSTFSADQWAYFSVALFIAFLIMAALFFHSNSIGLKKTGFTVGIVLLLLTAVTIFFATKQYHRVSDRNYGIVMTPSVVVRGAPDSSGTELFVVHEGLKVQIVESLGDWYNVRMADGNEGWIMKSDLEKI</sequence>
<reference evidence="6 8" key="1">
    <citation type="submission" date="2014-07" db="EMBL/GenBank/DDBJ databases">
        <title>Porphyromonadaceae bacterium OUH 308042 = ATCC BAA-2681 = DSM 28342 draft genome.</title>
        <authorList>
            <person name="Sydenham T.V."/>
            <person name="Hasman H."/>
            <person name="Justensen U.S."/>
        </authorList>
    </citation>
    <scope>NUCLEOTIDE SEQUENCE [LARGE SCALE GENOMIC DNA]</scope>
    <source>
        <strain evidence="6 8">OUH 308042</strain>
    </source>
</reference>
<evidence type="ECO:0000256" key="2">
    <source>
        <dbReference type="SAM" id="Phobius"/>
    </source>
</evidence>
<gene>
    <name evidence="6" type="ORF">BA92_00980</name>
    <name evidence="5" type="ORF">IE90_14295</name>
</gene>
<dbReference type="Pfam" id="PF08239">
    <property type="entry name" value="SH3_3"/>
    <property type="match status" value="1"/>
</dbReference>
<dbReference type="Proteomes" id="UP000031980">
    <property type="component" value="Unassembled WGS sequence"/>
</dbReference>
<proteinExistence type="predicted"/>
<dbReference type="GO" id="GO:0016757">
    <property type="term" value="F:glycosyltransferase activity"/>
    <property type="evidence" value="ECO:0007669"/>
    <property type="project" value="TreeGrafter"/>
</dbReference>
<dbReference type="InterPro" id="IPR019734">
    <property type="entry name" value="TPR_rpt"/>
</dbReference>
<dbReference type="Proteomes" id="UP000031937">
    <property type="component" value="Unassembled WGS sequence"/>
</dbReference>
<evidence type="ECO:0000256" key="3">
    <source>
        <dbReference type="SAM" id="SignalP"/>
    </source>
</evidence>
<dbReference type="PANTHER" id="PTHR44998">
    <property type="match status" value="1"/>
</dbReference>
<dbReference type="SUPFAM" id="SSF48452">
    <property type="entry name" value="TPR-like"/>
    <property type="match status" value="1"/>
</dbReference>
<keyword evidence="8" id="KW-1185">Reference proteome</keyword>
<keyword evidence="3" id="KW-0732">Signal</keyword>
<feature type="repeat" description="TPR" evidence="1">
    <location>
        <begin position="56"/>
        <end position="89"/>
    </location>
</feature>
<organism evidence="6 8">
    <name type="scientific">Sanguibacteroides justesenii</name>
    <dbReference type="NCBI Taxonomy" id="1547597"/>
    <lineage>
        <taxon>Bacteria</taxon>
        <taxon>Pseudomonadati</taxon>
        <taxon>Bacteroidota</taxon>
        <taxon>Bacteroidia</taxon>
        <taxon>Bacteroidales</taxon>
        <taxon>Porphyromonadaceae</taxon>
        <taxon>Sanguibacteroides</taxon>
    </lineage>
</organism>
<protein>
    <recommendedName>
        <fullName evidence="4">SH3b domain-containing protein</fullName>
    </recommendedName>
</protein>
<dbReference type="InterPro" id="IPR003646">
    <property type="entry name" value="SH3-like_bac-type"/>
</dbReference>
<dbReference type="AlphaFoldDB" id="A0A0C3NMD3"/>
<name>A0A0C3NMD3_9PORP</name>
<dbReference type="GO" id="GO:0006493">
    <property type="term" value="P:protein O-linked glycosylation"/>
    <property type="evidence" value="ECO:0007669"/>
    <property type="project" value="TreeGrafter"/>
</dbReference>
<dbReference type="SMART" id="SM00028">
    <property type="entry name" value="TPR"/>
    <property type="match status" value="2"/>
</dbReference>
<keyword evidence="2" id="KW-0472">Membrane</keyword>
<feature type="transmembrane region" description="Helical" evidence="2">
    <location>
        <begin position="162"/>
        <end position="180"/>
    </location>
</feature>
<keyword evidence="1" id="KW-0802">TPR repeat</keyword>
<reference evidence="5 7" key="2">
    <citation type="submission" date="2014-07" db="EMBL/GenBank/DDBJ databases">
        <title>Porphyromonadaceae bacterium OUH 334697 = ATCC BAA-2682 = DSM 28341 draft genome.</title>
        <authorList>
            <person name="Sydenham T.V."/>
            <person name="Hasman H."/>
            <person name="Justesen U.S."/>
        </authorList>
    </citation>
    <scope>NUCLEOTIDE SEQUENCE [LARGE SCALE GENOMIC DNA]</scope>
    <source>
        <strain evidence="5 7">OUH 334697</strain>
    </source>
</reference>
<dbReference type="EMBL" id="JPIT01000038">
    <property type="protein sequence ID" value="KIO42661.1"/>
    <property type="molecule type" value="Genomic_DNA"/>
</dbReference>
<keyword evidence="2" id="KW-0812">Transmembrane</keyword>
<evidence type="ECO:0000256" key="1">
    <source>
        <dbReference type="PROSITE-ProRule" id="PRU00339"/>
    </source>
</evidence>
<dbReference type="Pfam" id="PF00515">
    <property type="entry name" value="TPR_1"/>
    <property type="match status" value="1"/>
</dbReference>
<dbReference type="PROSITE" id="PS50005">
    <property type="entry name" value="TPR"/>
    <property type="match status" value="1"/>
</dbReference>
<dbReference type="Gene3D" id="1.25.40.10">
    <property type="entry name" value="Tetratricopeptide repeat domain"/>
    <property type="match status" value="1"/>
</dbReference>
<dbReference type="RefSeq" id="WP_052634881.1">
    <property type="nucleotide sequence ID" value="NZ_JPIT01000038.1"/>
</dbReference>
<dbReference type="EMBL" id="JPIU01000023">
    <property type="protein sequence ID" value="KIO47377.1"/>
    <property type="molecule type" value="Genomic_DNA"/>
</dbReference>
<dbReference type="InterPro" id="IPR011990">
    <property type="entry name" value="TPR-like_helical_dom_sf"/>
</dbReference>
<dbReference type="PROSITE" id="PS50293">
    <property type="entry name" value="TPR_REGION"/>
    <property type="match status" value="1"/>
</dbReference>
<evidence type="ECO:0000313" key="6">
    <source>
        <dbReference type="EMBL" id="KIO47377.1"/>
    </source>
</evidence>
<comment type="caution">
    <text evidence="6">The sequence shown here is derived from an EMBL/GenBank/DDBJ whole genome shotgun (WGS) entry which is preliminary data.</text>
</comment>
<evidence type="ECO:0000313" key="8">
    <source>
        <dbReference type="Proteomes" id="UP000031980"/>
    </source>
</evidence>
<evidence type="ECO:0000313" key="5">
    <source>
        <dbReference type="EMBL" id="KIO42661.1"/>
    </source>
</evidence>
<feature type="signal peptide" evidence="3">
    <location>
        <begin position="1"/>
        <end position="19"/>
    </location>
</feature>
<feature type="chain" id="PRO_5002167475" description="SH3b domain-containing protein" evidence="3">
    <location>
        <begin position="20"/>
        <end position="251"/>
    </location>
</feature>
<dbReference type="Gene3D" id="2.30.30.40">
    <property type="entry name" value="SH3 Domains"/>
    <property type="match status" value="1"/>
</dbReference>
<evidence type="ECO:0000313" key="7">
    <source>
        <dbReference type="Proteomes" id="UP000031937"/>
    </source>
</evidence>
<keyword evidence="2" id="KW-1133">Transmembrane helix</keyword>
<feature type="domain" description="SH3b" evidence="4">
    <location>
        <begin position="199"/>
        <end position="248"/>
    </location>
</feature>